<proteinExistence type="predicted"/>
<dbReference type="OrthoDB" id="10534263at2759"/>
<protein>
    <submittedName>
        <fullName evidence="1">Uncharacterized protein</fullName>
    </submittedName>
</protein>
<dbReference type="Proteomes" id="UP000078561">
    <property type="component" value="Unassembled WGS sequence"/>
</dbReference>
<evidence type="ECO:0000313" key="2">
    <source>
        <dbReference type="Proteomes" id="UP000078561"/>
    </source>
</evidence>
<reference evidence="1" key="1">
    <citation type="submission" date="2016-04" db="EMBL/GenBank/DDBJ databases">
        <authorList>
            <person name="Evans L.H."/>
            <person name="Alamgir A."/>
            <person name="Owens N."/>
            <person name="Weber N.D."/>
            <person name="Virtaneva K."/>
            <person name="Barbian K."/>
            <person name="Babar A."/>
            <person name="Rosenke K."/>
        </authorList>
    </citation>
    <scope>NUCLEOTIDE SEQUENCE [LARGE SCALE GENOMIC DNA]</scope>
    <source>
        <strain evidence="1">CBS 101.48</strain>
    </source>
</reference>
<evidence type="ECO:0000313" key="1">
    <source>
        <dbReference type="EMBL" id="SAM02981.1"/>
    </source>
</evidence>
<keyword evidence="2" id="KW-1185">Reference proteome</keyword>
<dbReference type="EMBL" id="LT554026">
    <property type="protein sequence ID" value="SAM02981.1"/>
    <property type="molecule type" value="Genomic_DNA"/>
</dbReference>
<dbReference type="AlphaFoldDB" id="A0A163JTB2"/>
<dbReference type="InParanoid" id="A0A163JTB2"/>
<organism evidence="1">
    <name type="scientific">Absidia glauca</name>
    <name type="common">Pin mould</name>
    <dbReference type="NCBI Taxonomy" id="4829"/>
    <lineage>
        <taxon>Eukaryota</taxon>
        <taxon>Fungi</taxon>
        <taxon>Fungi incertae sedis</taxon>
        <taxon>Mucoromycota</taxon>
        <taxon>Mucoromycotina</taxon>
        <taxon>Mucoromycetes</taxon>
        <taxon>Mucorales</taxon>
        <taxon>Cunninghamellaceae</taxon>
        <taxon>Absidia</taxon>
    </lineage>
</organism>
<sequence length="134" mass="14988">MASLTNSFMSRGTITKHPAEGKAWFCLIRHSATSRPDHSLVLVHIVVLNFPSTLRYKNSDMLQYTVFPGPISPKKKNIWTFMRPLLHELYALEHHGIEVLCDDGIVRSSKVLNLYITGDLPGVAPFADIVVSAK</sequence>
<name>A0A163JTB2_ABSGL</name>
<gene>
    <name evidence="1" type="primary">ABSGL_08798.1 scaffold 10439</name>
</gene>
<accession>A0A163JTB2</accession>